<dbReference type="EMBL" id="CP018477">
    <property type="protein sequence ID" value="ASV75574.1"/>
    <property type="molecule type" value="Genomic_DNA"/>
</dbReference>
<keyword evidence="2" id="KW-1185">Reference proteome</keyword>
<organism evidence="1 2">
    <name type="scientific">Thermogutta terrifontis</name>
    <dbReference type="NCBI Taxonomy" id="1331910"/>
    <lineage>
        <taxon>Bacteria</taxon>
        <taxon>Pseudomonadati</taxon>
        <taxon>Planctomycetota</taxon>
        <taxon>Planctomycetia</taxon>
        <taxon>Pirellulales</taxon>
        <taxon>Thermoguttaceae</taxon>
        <taxon>Thermogutta</taxon>
    </lineage>
</organism>
<gene>
    <name evidence="1" type="ORF">THTE_2972</name>
</gene>
<protein>
    <submittedName>
        <fullName evidence="1">Uncharacterized protein</fullName>
    </submittedName>
</protein>
<proteinExistence type="predicted"/>
<dbReference type="Proteomes" id="UP000215086">
    <property type="component" value="Chromosome"/>
</dbReference>
<accession>A0A286RHX4</accession>
<name>A0A286RHX4_9BACT</name>
<dbReference type="AlphaFoldDB" id="A0A286RHX4"/>
<evidence type="ECO:0000313" key="2">
    <source>
        <dbReference type="Proteomes" id="UP000215086"/>
    </source>
</evidence>
<sequence>MCGTKNGKLLTCRVMSDLGLCGGKVSIFRKKGAQFALCTGVLKQES</sequence>
<reference evidence="1 2" key="1">
    <citation type="journal article" name="Front. Microbiol.">
        <title>Sugar Metabolism of the First Thermophilic Planctomycete Thermogutta terrifontis: Comparative Genomic and Transcriptomic Approaches.</title>
        <authorList>
            <person name="Elcheninov A.G."/>
            <person name="Menzel P."/>
            <person name="Gudbergsdottir S.R."/>
            <person name="Slesarev A.I."/>
            <person name="Kadnikov V.V."/>
            <person name="Krogh A."/>
            <person name="Bonch-Osmolovskaya E.A."/>
            <person name="Peng X."/>
            <person name="Kublanov I.V."/>
        </authorList>
    </citation>
    <scope>NUCLEOTIDE SEQUENCE [LARGE SCALE GENOMIC DNA]</scope>
    <source>
        <strain evidence="1 2">R1</strain>
    </source>
</reference>
<dbReference type="KEGG" id="ttf:THTE_2972"/>
<evidence type="ECO:0000313" key="1">
    <source>
        <dbReference type="EMBL" id="ASV75574.1"/>
    </source>
</evidence>